<dbReference type="SUPFAM" id="SSF103088">
    <property type="entry name" value="OmpA-like"/>
    <property type="match status" value="1"/>
</dbReference>
<evidence type="ECO:0000256" key="2">
    <source>
        <dbReference type="ARBA" id="ARBA00023136"/>
    </source>
</evidence>
<evidence type="ECO:0000256" key="1">
    <source>
        <dbReference type="ARBA" id="ARBA00004442"/>
    </source>
</evidence>
<dbReference type="InterPro" id="IPR050330">
    <property type="entry name" value="Bact_OuterMem_StrucFunc"/>
</dbReference>
<feature type="domain" description="OmpA-like" evidence="5">
    <location>
        <begin position="179"/>
        <end position="296"/>
    </location>
</feature>
<comment type="subcellular location">
    <subcellularLocation>
        <location evidence="1">Cell outer membrane</location>
    </subcellularLocation>
</comment>
<keyword evidence="7" id="KW-1185">Reference proteome</keyword>
<dbReference type="EMBL" id="FOLO01000002">
    <property type="protein sequence ID" value="SFB90679.1"/>
    <property type="molecule type" value="Genomic_DNA"/>
</dbReference>
<dbReference type="InterPro" id="IPR006665">
    <property type="entry name" value="OmpA-like"/>
</dbReference>
<dbReference type="PANTHER" id="PTHR30329">
    <property type="entry name" value="STATOR ELEMENT OF FLAGELLAR MOTOR COMPLEX"/>
    <property type="match status" value="1"/>
</dbReference>
<protein>
    <submittedName>
        <fullName evidence="6">OmpA family protein</fullName>
    </submittedName>
</protein>
<evidence type="ECO:0000256" key="3">
    <source>
        <dbReference type="ARBA" id="ARBA00023237"/>
    </source>
</evidence>
<dbReference type="GO" id="GO:0009279">
    <property type="term" value="C:cell outer membrane"/>
    <property type="evidence" value="ECO:0007669"/>
    <property type="project" value="UniProtKB-SubCell"/>
</dbReference>
<dbReference type="Pfam" id="PF18393">
    <property type="entry name" value="MotY_N"/>
    <property type="match status" value="1"/>
</dbReference>
<organism evidence="6 7">
    <name type="scientific">Pseudoalteromonas denitrificans DSM 6059</name>
    <dbReference type="NCBI Taxonomy" id="1123010"/>
    <lineage>
        <taxon>Bacteria</taxon>
        <taxon>Pseudomonadati</taxon>
        <taxon>Pseudomonadota</taxon>
        <taxon>Gammaproteobacteria</taxon>
        <taxon>Alteromonadales</taxon>
        <taxon>Pseudoalteromonadaceae</taxon>
        <taxon>Pseudoalteromonas</taxon>
    </lineage>
</organism>
<dbReference type="InterPro" id="IPR006664">
    <property type="entry name" value="OMP_bac"/>
</dbReference>
<evidence type="ECO:0000259" key="5">
    <source>
        <dbReference type="PROSITE" id="PS51123"/>
    </source>
</evidence>
<evidence type="ECO:0000313" key="6">
    <source>
        <dbReference type="EMBL" id="SFB90679.1"/>
    </source>
</evidence>
<dbReference type="PROSITE" id="PS51123">
    <property type="entry name" value="OMPA_2"/>
    <property type="match status" value="1"/>
</dbReference>
<reference evidence="6 7" key="1">
    <citation type="submission" date="2016-10" db="EMBL/GenBank/DDBJ databases">
        <authorList>
            <person name="de Groot N.N."/>
        </authorList>
    </citation>
    <scope>NUCLEOTIDE SEQUENCE [LARGE SCALE GENOMIC DNA]</scope>
    <source>
        <strain evidence="6 7">DSM 6059</strain>
    </source>
</reference>
<dbReference type="Gene3D" id="3.30.1330.60">
    <property type="entry name" value="OmpA-like domain"/>
    <property type="match status" value="1"/>
</dbReference>
<proteinExistence type="predicted"/>
<evidence type="ECO:0000256" key="4">
    <source>
        <dbReference type="PROSITE-ProRule" id="PRU00473"/>
    </source>
</evidence>
<dbReference type="Proteomes" id="UP000198862">
    <property type="component" value="Unassembled WGS sequence"/>
</dbReference>
<sequence length="296" mass="34221">MFSRVTCLFLHFYLFYVFFFSSYALAGIRQYTANADESIWELEKTTRLSCRLNHTIPAYGEAQFNSYASKSKPMSFTIDMLIKPNDYDVAAVKSIPPMWKPGIPSKELANLKLLKQFDGELDSKTTWLMLTELEKGFTPTFYYQDWNNQNDKILVGLLSVNFKKVYLEFLKCRDRMLAYSFEDIAFTVMNYESNTGELTKASKKRLDKIGEYLKNDPSIESVLISAYTDSYGGRYLNETWSKKRAKAIKAYMTDLGVEALRVKVEGFGEKRHISSNRTILGRDKNRRVVIQIAKPN</sequence>
<dbReference type="PRINTS" id="PR01023">
    <property type="entry name" value="NAFLGMOTY"/>
</dbReference>
<dbReference type="PANTHER" id="PTHR30329:SF21">
    <property type="entry name" value="LIPOPROTEIN YIAD-RELATED"/>
    <property type="match status" value="1"/>
</dbReference>
<accession>A0A1I1EU47</accession>
<dbReference type="InterPro" id="IPR041544">
    <property type="entry name" value="MotY_N"/>
</dbReference>
<name>A0A1I1EU47_9GAMM</name>
<dbReference type="Pfam" id="PF00691">
    <property type="entry name" value="OmpA"/>
    <property type="match status" value="1"/>
</dbReference>
<dbReference type="AlphaFoldDB" id="A0A1I1EU47"/>
<evidence type="ECO:0000313" key="7">
    <source>
        <dbReference type="Proteomes" id="UP000198862"/>
    </source>
</evidence>
<dbReference type="InterPro" id="IPR036737">
    <property type="entry name" value="OmpA-like_sf"/>
</dbReference>
<dbReference type="PRINTS" id="PR01021">
    <property type="entry name" value="OMPADOMAIN"/>
</dbReference>
<keyword evidence="2 4" id="KW-0472">Membrane</keyword>
<keyword evidence="3" id="KW-0998">Cell outer membrane</keyword>
<dbReference type="CDD" id="cd07185">
    <property type="entry name" value="OmpA_C-like"/>
    <property type="match status" value="1"/>
</dbReference>
<dbReference type="STRING" id="1123010.SAMN02745724_00447"/>
<dbReference type="Gene3D" id="2.60.40.2540">
    <property type="match status" value="1"/>
</dbReference>
<gene>
    <name evidence="6" type="ORF">SAMN02745724_00447</name>
</gene>